<evidence type="ECO:0000313" key="1">
    <source>
        <dbReference type="EMBL" id="SVB08933.1"/>
    </source>
</evidence>
<dbReference type="AlphaFoldDB" id="A0A382B6P0"/>
<name>A0A382B6P0_9ZZZZ</name>
<gene>
    <name evidence="1" type="ORF">METZ01_LOCUS161787</name>
</gene>
<feature type="non-terminal residue" evidence="1">
    <location>
        <position position="27"/>
    </location>
</feature>
<organism evidence="1">
    <name type="scientific">marine metagenome</name>
    <dbReference type="NCBI Taxonomy" id="408172"/>
    <lineage>
        <taxon>unclassified sequences</taxon>
        <taxon>metagenomes</taxon>
        <taxon>ecological metagenomes</taxon>
    </lineage>
</organism>
<feature type="non-terminal residue" evidence="1">
    <location>
        <position position="1"/>
    </location>
</feature>
<accession>A0A382B6P0</accession>
<dbReference type="EMBL" id="UINC01028264">
    <property type="protein sequence ID" value="SVB08933.1"/>
    <property type="molecule type" value="Genomic_DNA"/>
</dbReference>
<proteinExistence type="predicted"/>
<sequence>VRKGASMKYILYIMVTVFLETGEPLEH</sequence>
<reference evidence="1" key="1">
    <citation type="submission" date="2018-05" db="EMBL/GenBank/DDBJ databases">
        <authorList>
            <person name="Lanie J.A."/>
            <person name="Ng W.-L."/>
            <person name="Kazmierczak K.M."/>
            <person name="Andrzejewski T.M."/>
            <person name="Davidsen T.M."/>
            <person name="Wayne K.J."/>
            <person name="Tettelin H."/>
            <person name="Glass J.I."/>
            <person name="Rusch D."/>
            <person name="Podicherti R."/>
            <person name="Tsui H.-C.T."/>
            <person name="Winkler M.E."/>
        </authorList>
    </citation>
    <scope>NUCLEOTIDE SEQUENCE</scope>
</reference>
<protein>
    <submittedName>
        <fullName evidence="1">Uncharacterized protein</fullName>
    </submittedName>
</protein>